<dbReference type="PANTHER" id="PTHR47678:SF1">
    <property type="entry name" value="TETRATRICOPEPTIDE REPEAT PROTEIN 31"/>
    <property type="match status" value="1"/>
</dbReference>
<dbReference type="InterPro" id="IPR009060">
    <property type="entry name" value="UBA-like_sf"/>
</dbReference>
<feature type="compositionally biased region" description="Basic and acidic residues" evidence="4">
    <location>
        <begin position="100"/>
        <end position="114"/>
    </location>
</feature>
<feature type="compositionally biased region" description="Basic and acidic residues" evidence="4">
    <location>
        <begin position="160"/>
        <end position="179"/>
    </location>
</feature>
<evidence type="ECO:0000313" key="8">
    <source>
        <dbReference type="RefSeq" id="XP_030627041.1"/>
    </source>
</evidence>
<dbReference type="Gene3D" id="1.10.8.10">
    <property type="entry name" value="DNA helicase RuvA subunit, C-terminal domain"/>
    <property type="match status" value="1"/>
</dbReference>
<dbReference type="GeneID" id="115809501"/>
<organism evidence="7 8">
    <name type="scientific">Chanos chanos</name>
    <name type="common">Milkfish</name>
    <name type="synonym">Mugil chanos</name>
    <dbReference type="NCBI Taxonomy" id="29144"/>
    <lineage>
        <taxon>Eukaryota</taxon>
        <taxon>Metazoa</taxon>
        <taxon>Chordata</taxon>
        <taxon>Craniata</taxon>
        <taxon>Vertebrata</taxon>
        <taxon>Euteleostomi</taxon>
        <taxon>Actinopterygii</taxon>
        <taxon>Neopterygii</taxon>
        <taxon>Teleostei</taxon>
        <taxon>Ostariophysi</taxon>
        <taxon>Gonorynchiformes</taxon>
        <taxon>Chanidae</taxon>
        <taxon>Chanos</taxon>
    </lineage>
</organism>
<proteinExistence type="predicted"/>
<dbReference type="RefSeq" id="XP_030627041.1">
    <property type="nucleotide sequence ID" value="XM_030771181.1"/>
</dbReference>
<dbReference type="InterPro" id="IPR011990">
    <property type="entry name" value="TPR-like_helical_dom_sf"/>
</dbReference>
<keyword evidence="2" id="KW-0802">TPR repeat</keyword>
<keyword evidence="1" id="KW-0694">RNA-binding</keyword>
<dbReference type="SUPFAM" id="SSF54928">
    <property type="entry name" value="RNA-binding domain, RBD"/>
    <property type="match status" value="1"/>
</dbReference>
<feature type="domain" description="C3H1-type" evidence="6">
    <location>
        <begin position="591"/>
        <end position="618"/>
    </location>
</feature>
<feature type="compositionally biased region" description="Low complexity" evidence="4">
    <location>
        <begin position="190"/>
        <end position="202"/>
    </location>
</feature>
<reference evidence="8" key="1">
    <citation type="submission" date="2025-08" db="UniProtKB">
        <authorList>
            <consortium name="RefSeq"/>
        </authorList>
    </citation>
    <scope>IDENTIFICATION</scope>
</reference>
<dbReference type="PROSITE" id="PS50103">
    <property type="entry name" value="ZF_C3H1"/>
    <property type="match status" value="1"/>
</dbReference>
<dbReference type="GO" id="GO:0008270">
    <property type="term" value="F:zinc ion binding"/>
    <property type="evidence" value="ECO:0007669"/>
    <property type="project" value="UniProtKB-KW"/>
</dbReference>
<feature type="region of interest" description="Disordered" evidence="4">
    <location>
        <begin position="622"/>
        <end position="642"/>
    </location>
</feature>
<protein>
    <submittedName>
        <fullName evidence="8">Hsp70-Hsp90 organizing protein 3</fullName>
    </submittedName>
</protein>
<sequence length="642" mass="72742">MTKRNLWPQDYFRMPGNVPLLHAHDAVVDVIRFGRMLDSLSYGFGDGFPTDFQEYVESSDEDDLDVQSDKKYCGFPNKFLDKGSRKPQSALTARRSNHLSAEEKEERERKAKELLDEEERLKKKAEKKKQKKMRQRERRRLEKMEKEDAIQSKDNQADLDSEKPKPTDKKSDNIDEKSKSVVVPPDPDSSKNPAADDNSNSSDSEDKDESSSTCEPEELDMNSCFVSNAAAIAKRKLEKKSKSERKPKKEENSGKQCVVEQQGASELQTQNINEEQQETQETKHDFLTKSVELAVVGNQYAAVGNLEMAVKFFTDAIKYNPKEYKLFGNRSFCYEKMQQYEKALTDADIALSMNPTWIKGLYRKGRALVGLKRYFEAAQTYKDVLKLDSTCTDAAQELMRVQIMQLMDMGFSREQSSNALIIHGTVEKALEALSGLAYSLGTPPNYRGERVEEDWVTMERRSQSPAHLPSRAVSQNHIRASSPVLAQARPPQPELFPVWVGGLISGITEAKLHDLFSSAGPVHSVKILQGKFCAFVNFTRREHCEKAIQDIHGLVFEGTSLIVRYPDRIHTHLGVSRNASTDPAAAAKNNKRLPDECHFWRTTGCVKGDRCTYRHIPENKGIDQAKPKTSATDHMVTKKRFA</sequence>
<dbReference type="Gene3D" id="3.30.70.330">
    <property type="match status" value="1"/>
</dbReference>
<dbReference type="Proteomes" id="UP000504632">
    <property type="component" value="Chromosome 4"/>
</dbReference>
<dbReference type="SMART" id="SM00028">
    <property type="entry name" value="TPR"/>
    <property type="match status" value="3"/>
</dbReference>
<feature type="region of interest" description="Disordered" evidence="4">
    <location>
        <begin position="83"/>
        <end position="221"/>
    </location>
</feature>
<feature type="domain" description="RRM" evidence="5">
    <location>
        <begin position="496"/>
        <end position="568"/>
    </location>
</feature>
<dbReference type="AlphaFoldDB" id="A0A6J2V794"/>
<evidence type="ECO:0000259" key="6">
    <source>
        <dbReference type="PROSITE" id="PS50103"/>
    </source>
</evidence>
<feature type="region of interest" description="Disordered" evidence="4">
    <location>
        <begin position="236"/>
        <end position="268"/>
    </location>
</feature>
<evidence type="ECO:0000256" key="1">
    <source>
        <dbReference type="PROSITE-ProRule" id="PRU00176"/>
    </source>
</evidence>
<dbReference type="InterPro" id="IPR012677">
    <property type="entry name" value="Nucleotide-bd_a/b_plait_sf"/>
</dbReference>
<keyword evidence="7" id="KW-1185">Reference proteome</keyword>
<feature type="compositionally biased region" description="Basic residues" evidence="4">
    <location>
        <begin position="236"/>
        <end position="246"/>
    </location>
</feature>
<dbReference type="OrthoDB" id="2017782at2759"/>
<feature type="repeat" description="TPR" evidence="2">
    <location>
        <begin position="290"/>
        <end position="323"/>
    </location>
</feature>
<keyword evidence="3" id="KW-0479">Metal-binding</keyword>
<evidence type="ECO:0000256" key="4">
    <source>
        <dbReference type="SAM" id="MobiDB-lite"/>
    </source>
</evidence>
<dbReference type="Gene3D" id="1.25.40.10">
    <property type="entry name" value="Tetratricopeptide repeat domain"/>
    <property type="match status" value="1"/>
</dbReference>
<dbReference type="Pfam" id="PF00076">
    <property type="entry name" value="RRM_1"/>
    <property type="match status" value="1"/>
</dbReference>
<dbReference type="SUPFAM" id="SSF46934">
    <property type="entry name" value="UBA-like"/>
    <property type="match status" value="1"/>
</dbReference>
<feature type="compositionally biased region" description="Basic residues" evidence="4">
    <location>
        <begin position="122"/>
        <end position="138"/>
    </location>
</feature>
<evidence type="ECO:0000259" key="5">
    <source>
        <dbReference type="PROSITE" id="PS50102"/>
    </source>
</evidence>
<dbReference type="InterPro" id="IPR019734">
    <property type="entry name" value="TPR_rpt"/>
</dbReference>
<name>A0A6J2V794_CHACN</name>
<dbReference type="PANTHER" id="PTHR47678">
    <property type="entry name" value="TETRATRICOPEPTIDE REPEAT PROTEIN 31"/>
    <property type="match status" value="1"/>
</dbReference>
<dbReference type="SMART" id="SM00360">
    <property type="entry name" value="RRM"/>
    <property type="match status" value="1"/>
</dbReference>
<dbReference type="InterPro" id="IPR000571">
    <property type="entry name" value="Znf_CCCH"/>
</dbReference>
<feature type="compositionally biased region" description="Basic and acidic residues" evidence="4">
    <location>
        <begin position="139"/>
        <end position="151"/>
    </location>
</feature>
<keyword evidence="3" id="KW-0862">Zinc</keyword>
<dbReference type="PROSITE" id="PS50005">
    <property type="entry name" value="TPR"/>
    <property type="match status" value="1"/>
</dbReference>
<dbReference type="SUPFAM" id="SSF48452">
    <property type="entry name" value="TPR-like"/>
    <property type="match status" value="1"/>
</dbReference>
<dbReference type="GO" id="GO:0003723">
    <property type="term" value="F:RNA binding"/>
    <property type="evidence" value="ECO:0007669"/>
    <property type="project" value="UniProtKB-UniRule"/>
</dbReference>
<accession>A0A6J2V794</accession>
<dbReference type="Pfam" id="PF13181">
    <property type="entry name" value="TPR_8"/>
    <property type="match status" value="1"/>
</dbReference>
<feature type="zinc finger region" description="C3H1-type" evidence="3">
    <location>
        <begin position="591"/>
        <end position="618"/>
    </location>
</feature>
<keyword evidence="3" id="KW-0863">Zinc-finger</keyword>
<evidence type="ECO:0000313" key="7">
    <source>
        <dbReference type="Proteomes" id="UP000504632"/>
    </source>
</evidence>
<dbReference type="InterPro" id="IPR035979">
    <property type="entry name" value="RBD_domain_sf"/>
</dbReference>
<dbReference type="PROSITE" id="PS50102">
    <property type="entry name" value="RRM"/>
    <property type="match status" value="1"/>
</dbReference>
<evidence type="ECO:0000256" key="3">
    <source>
        <dbReference type="PROSITE-ProRule" id="PRU00723"/>
    </source>
</evidence>
<dbReference type="InParanoid" id="A0A6J2V794"/>
<gene>
    <name evidence="8" type="primary">si:dkey-33c12.4</name>
</gene>
<evidence type="ECO:0000256" key="2">
    <source>
        <dbReference type="PROSITE-ProRule" id="PRU00339"/>
    </source>
</evidence>
<dbReference type="InterPro" id="IPR000504">
    <property type="entry name" value="RRM_dom"/>
</dbReference>